<dbReference type="InterPro" id="IPR000560">
    <property type="entry name" value="His_Pase_clade-2"/>
</dbReference>
<dbReference type="RefSeq" id="XP_013757288.1">
    <property type="nucleotide sequence ID" value="XM_013901834.1"/>
</dbReference>
<name>A0A0L0DDG0_THETB</name>
<dbReference type="AlphaFoldDB" id="A0A0L0DDG0"/>
<evidence type="ECO:0000256" key="3">
    <source>
        <dbReference type="SAM" id="SignalP"/>
    </source>
</evidence>
<sequence length="405" mass="43180">MTTFISLGLLALLAVAVTVAHGDTPPPASAVLSLVQVVTRHGDRTPTTAIASDPATWICHASTVLSPLLDPPSHASVPSMGRLFNLRFIDGRQPLAGNCSTGQLTNIGQKQQLMLGAELRKRYVEDVPLLPGSYDADLMYVRATDVPRTIMSAEELINGMYPMPSGSSSSSQVVATWTIDTSRDPMSINPKLCPAISETIGEFLAHNLTVAERVTALLLPFVPELDRALQTKDPLKALAYYDNINCRVHHDLPLPGSPPLSMAAYHALYAAWNEVGIALFHGSAFSLGPFYATLLDNMAAANTGGSGLAKFRLFSGHDTSVGPLLAAMGLWTVPGAPSNATVRVLYLGKPVVLPACAGAEYCPLATFAATLKLSIPDDYQEACKIKKLTSDASVTAIDYLHSVWR</sequence>
<organism evidence="4 5">
    <name type="scientific">Thecamonas trahens ATCC 50062</name>
    <dbReference type="NCBI Taxonomy" id="461836"/>
    <lineage>
        <taxon>Eukaryota</taxon>
        <taxon>Apusozoa</taxon>
        <taxon>Apusomonadida</taxon>
        <taxon>Apusomonadidae</taxon>
        <taxon>Thecamonas</taxon>
    </lineage>
</organism>
<dbReference type="OMA" id="EPTYYCH"/>
<evidence type="ECO:0000256" key="1">
    <source>
        <dbReference type="ARBA" id="ARBA00005375"/>
    </source>
</evidence>
<dbReference type="Proteomes" id="UP000054408">
    <property type="component" value="Unassembled WGS sequence"/>
</dbReference>
<proteinExistence type="inferred from homology"/>
<dbReference type="CDD" id="cd07061">
    <property type="entry name" value="HP_HAP_like"/>
    <property type="match status" value="1"/>
</dbReference>
<dbReference type="PROSITE" id="PS00616">
    <property type="entry name" value="HIS_ACID_PHOSPHAT_1"/>
    <property type="match status" value="1"/>
</dbReference>
<dbReference type="Gene3D" id="3.40.50.1240">
    <property type="entry name" value="Phosphoglycerate mutase-like"/>
    <property type="match status" value="1"/>
</dbReference>
<evidence type="ECO:0000313" key="5">
    <source>
        <dbReference type="Proteomes" id="UP000054408"/>
    </source>
</evidence>
<dbReference type="PANTHER" id="PTHR11567">
    <property type="entry name" value="ACID PHOSPHATASE-RELATED"/>
    <property type="match status" value="1"/>
</dbReference>
<feature type="signal peptide" evidence="3">
    <location>
        <begin position="1"/>
        <end position="22"/>
    </location>
</feature>
<gene>
    <name evidence="4" type="ORF">AMSG_05905</name>
</gene>
<dbReference type="InterPro" id="IPR050645">
    <property type="entry name" value="Histidine_acid_phosphatase"/>
</dbReference>
<dbReference type="EMBL" id="GL349459">
    <property type="protein sequence ID" value="KNC50131.1"/>
    <property type="molecule type" value="Genomic_DNA"/>
</dbReference>
<dbReference type="PANTHER" id="PTHR11567:SF110">
    <property type="entry name" value="2-PHOSPHOXYLOSE PHOSPHATASE 1"/>
    <property type="match status" value="1"/>
</dbReference>
<keyword evidence="2" id="KW-0378">Hydrolase</keyword>
<dbReference type="OrthoDB" id="10257284at2759"/>
<dbReference type="PROSITE" id="PS00778">
    <property type="entry name" value="HIS_ACID_PHOSPHAT_2"/>
    <property type="match status" value="1"/>
</dbReference>
<feature type="chain" id="PRO_5005537431" evidence="3">
    <location>
        <begin position="23"/>
        <end position="405"/>
    </location>
</feature>
<dbReference type="STRING" id="461836.A0A0L0DDG0"/>
<dbReference type="GeneID" id="25565208"/>
<keyword evidence="3" id="KW-0732">Signal</keyword>
<dbReference type="Pfam" id="PF00328">
    <property type="entry name" value="His_Phos_2"/>
    <property type="match status" value="1"/>
</dbReference>
<accession>A0A0L0DDG0</accession>
<keyword evidence="5" id="KW-1185">Reference proteome</keyword>
<evidence type="ECO:0000313" key="4">
    <source>
        <dbReference type="EMBL" id="KNC50131.1"/>
    </source>
</evidence>
<dbReference type="eggNOG" id="KOG3720">
    <property type="taxonomic scope" value="Eukaryota"/>
</dbReference>
<dbReference type="InterPro" id="IPR029033">
    <property type="entry name" value="His_PPase_superfam"/>
</dbReference>
<evidence type="ECO:0000256" key="2">
    <source>
        <dbReference type="ARBA" id="ARBA00022801"/>
    </source>
</evidence>
<dbReference type="SUPFAM" id="SSF53254">
    <property type="entry name" value="Phosphoglycerate mutase-like"/>
    <property type="match status" value="1"/>
</dbReference>
<comment type="similarity">
    <text evidence="1">Belongs to the histidine acid phosphatase family.</text>
</comment>
<reference evidence="4 5" key="1">
    <citation type="submission" date="2010-05" db="EMBL/GenBank/DDBJ databases">
        <title>The Genome Sequence of Thecamonas trahens ATCC 50062.</title>
        <authorList>
            <consortium name="The Broad Institute Genome Sequencing Platform"/>
            <person name="Russ C."/>
            <person name="Cuomo C."/>
            <person name="Shea T."/>
            <person name="Young S.K."/>
            <person name="Zeng Q."/>
            <person name="Koehrsen M."/>
            <person name="Haas B."/>
            <person name="Borodovsky M."/>
            <person name="Guigo R."/>
            <person name="Alvarado L."/>
            <person name="Berlin A."/>
            <person name="Bochicchio J."/>
            <person name="Borenstein D."/>
            <person name="Chapman S."/>
            <person name="Chen Z."/>
            <person name="Freedman E."/>
            <person name="Gellesch M."/>
            <person name="Goldberg J."/>
            <person name="Griggs A."/>
            <person name="Gujja S."/>
            <person name="Heilman E."/>
            <person name="Heiman D."/>
            <person name="Hepburn T."/>
            <person name="Howarth C."/>
            <person name="Jen D."/>
            <person name="Larson L."/>
            <person name="Mehta T."/>
            <person name="Park D."/>
            <person name="Pearson M."/>
            <person name="Roberts A."/>
            <person name="Saif S."/>
            <person name="Shenoy N."/>
            <person name="Sisk P."/>
            <person name="Stolte C."/>
            <person name="Sykes S."/>
            <person name="Thomson T."/>
            <person name="Walk T."/>
            <person name="White J."/>
            <person name="Yandava C."/>
            <person name="Burger G."/>
            <person name="Gray M.W."/>
            <person name="Holland P.W.H."/>
            <person name="King N."/>
            <person name="Lang F.B.F."/>
            <person name="Roger A.J."/>
            <person name="Ruiz-Trillo I."/>
            <person name="Lander E."/>
            <person name="Nusbaum C."/>
        </authorList>
    </citation>
    <scope>NUCLEOTIDE SEQUENCE [LARGE SCALE GENOMIC DNA]</scope>
    <source>
        <strain evidence="4 5">ATCC 50062</strain>
    </source>
</reference>
<dbReference type="InterPro" id="IPR033379">
    <property type="entry name" value="Acid_Pase_AS"/>
</dbReference>
<dbReference type="GO" id="GO:0016791">
    <property type="term" value="F:phosphatase activity"/>
    <property type="evidence" value="ECO:0007669"/>
    <property type="project" value="TreeGrafter"/>
</dbReference>
<protein>
    <submittedName>
        <fullName evidence="4">Counting factor 60</fullName>
    </submittedName>
</protein>